<comment type="caution">
    <text evidence="2">The sequence shown here is derived from an EMBL/GenBank/DDBJ whole genome shotgun (WGS) entry which is preliminary data.</text>
</comment>
<gene>
    <name evidence="2" type="ORF">J8F10_24535</name>
</gene>
<feature type="domain" description="TubC N-terminal docking" evidence="1">
    <location>
        <begin position="8"/>
        <end position="53"/>
    </location>
</feature>
<keyword evidence="3" id="KW-1185">Reference proteome</keyword>
<dbReference type="InterPro" id="IPR044894">
    <property type="entry name" value="TubC_N_sf"/>
</dbReference>
<dbReference type="RefSeq" id="WP_210658411.1">
    <property type="nucleotide sequence ID" value="NZ_JAGKQQ010000001.1"/>
</dbReference>
<dbReference type="EMBL" id="JAGKQQ010000001">
    <property type="protein sequence ID" value="MBP3958428.1"/>
    <property type="molecule type" value="Genomic_DNA"/>
</dbReference>
<proteinExistence type="predicted"/>
<dbReference type="Pfam" id="PF18563">
    <property type="entry name" value="TubC_N"/>
    <property type="match status" value="1"/>
</dbReference>
<dbReference type="Proteomes" id="UP000676565">
    <property type="component" value="Unassembled WGS sequence"/>
</dbReference>
<evidence type="ECO:0000313" key="3">
    <source>
        <dbReference type="Proteomes" id="UP000676565"/>
    </source>
</evidence>
<accession>A0ABS5BXP2</accession>
<evidence type="ECO:0000313" key="2">
    <source>
        <dbReference type="EMBL" id="MBP3958428.1"/>
    </source>
</evidence>
<sequence length="127" mass="13664">MTTATLTVSELLTDLSVAGVRLWPEGRNIHYRSPSPLSFALKEAIIGHKPELLIRLAAWDASEAMQLEHAADGLVESLGISGNDPVIQEVAGRCVQAHHRNDMTGVRAACATIEDRARKVAKGRNAA</sequence>
<dbReference type="InterPro" id="IPR041464">
    <property type="entry name" value="TubC_N"/>
</dbReference>
<organism evidence="2 3">
    <name type="scientific">Gemmata palustris</name>
    <dbReference type="NCBI Taxonomy" id="2822762"/>
    <lineage>
        <taxon>Bacteria</taxon>
        <taxon>Pseudomonadati</taxon>
        <taxon>Planctomycetota</taxon>
        <taxon>Planctomycetia</taxon>
        <taxon>Gemmatales</taxon>
        <taxon>Gemmataceae</taxon>
        <taxon>Gemmata</taxon>
    </lineage>
</organism>
<reference evidence="2 3" key="1">
    <citation type="submission" date="2021-04" db="EMBL/GenBank/DDBJ databases">
        <authorList>
            <person name="Ivanova A."/>
        </authorList>
    </citation>
    <scope>NUCLEOTIDE SEQUENCE [LARGE SCALE GENOMIC DNA]</scope>
    <source>
        <strain evidence="2 3">G18</strain>
    </source>
</reference>
<dbReference type="Gene3D" id="1.10.10.1830">
    <property type="entry name" value="Non-ribosomal peptide synthase, adenylation domain"/>
    <property type="match status" value="1"/>
</dbReference>
<evidence type="ECO:0000259" key="1">
    <source>
        <dbReference type="Pfam" id="PF18563"/>
    </source>
</evidence>
<name>A0ABS5BXP2_9BACT</name>
<protein>
    <recommendedName>
        <fullName evidence="1">TubC N-terminal docking domain-containing protein</fullName>
    </recommendedName>
</protein>